<protein>
    <submittedName>
        <fullName evidence="2">Uncharacterized protein</fullName>
    </submittedName>
</protein>
<dbReference type="AlphaFoldDB" id="A0A409X6C2"/>
<dbReference type="STRING" id="93625.A0A409X6C2"/>
<organism evidence="2 3">
    <name type="scientific">Psilocybe cyanescens</name>
    <dbReference type="NCBI Taxonomy" id="93625"/>
    <lineage>
        <taxon>Eukaryota</taxon>
        <taxon>Fungi</taxon>
        <taxon>Dikarya</taxon>
        <taxon>Basidiomycota</taxon>
        <taxon>Agaricomycotina</taxon>
        <taxon>Agaricomycetes</taxon>
        <taxon>Agaricomycetidae</taxon>
        <taxon>Agaricales</taxon>
        <taxon>Agaricineae</taxon>
        <taxon>Strophariaceae</taxon>
        <taxon>Psilocybe</taxon>
    </lineage>
</organism>
<keyword evidence="3" id="KW-1185">Reference proteome</keyword>
<gene>
    <name evidence="2" type="ORF">CVT25_005630</name>
</gene>
<dbReference type="Proteomes" id="UP000283269">
    <property type="component" value="Unassembled WGS sequence"/>
</dbReference>
<feature type="chain" id="PRO_5019341427" evidence="1">
    <location>
        <begin position="21"/>
        <end position="134"/>
    </location>
</feature>
<proteinExistence type="predicted"/>
<comment type="caution">
    <text evidence="2">The sequence shown here is derived from an EMBL/GenBank/DDBJ whole genome shotgun (WGS) entry which is preliminary data.</text>
</comment>
<dbReference type="EMBL" id="NHYD01002515">
    <property type="protein sequence ID" value="PPQ86329.1"/>
    <property type="molecule type" value="Genomic_DNA"/>
</dbReference>
<dbReference type="InParanoid" id="A0A409X6C2"/>
<reference evidence="2 3" key="1">
    <citation type="journal article" date="2018" name="Evol. Lett.">
        <title>Horizontal gene cluster transfer increased hallucinogenic mushroom diversity.</title>
        <authorList>
            <person name="Reynolds H.T."/>
            <person name="Vijayakumar V."/>
            <person name="Gluck-Thaler E."/>
            <person name="Korotkin H.B."/>
            <person name="Matheny P.B."/>
            <person name="Slot J.C."/>
        </authorList>
    </citation>
    <scope>NUCLEOTIDE SEQUENCE [LARGE SCALE GENOMIC DNA]</scope>
    <source>
        <strain evidence="2 3">2631</strain>
    </source>
</reference>
<accession>A0A409X6C2</accession>
<evidence type="ECO:0000256" key="1">
    <source>
        <dbReference type="SAM" id="SignalP"/>
    </source>
</evidence>
<name>A0A409X6C2_PSICY</name>
<feature type="signal peptide" evidence="1">
    <location>
        <begin position="1"/>
        <end position="20"/>
    </location>
</feature>
<evidence type="ECO:0000313" key="3">
    <source>
        <dbReference type="Proteomes" id="UP000283269"/>
    </source>
</evidence>
<sequence length="134" mass="14497">MQLTTFLTTLLVVATASVVAAPIKGPQELIVFNPPITSPKASAAWAKGSEQIVRWNTDEIPESRMNSTGIIVLGYAELASSSEHLDIEHPLATGFSISQGSMKVVMPTNIPARNDYFVVLFGDSGNRSPKFRIH</sequence>
<evidence type="ECO:0000313" key="2">
    <source>
        <dbReference type="EMBL" id="PPQ86329.1"/>
    </source>
</evidence>
<keyword evidence="1" id="KW-0732">Signal</keyword>
<dbReference type="OrthoDB" id="3199367at2759"/>